<evidence type="ECO:0000256" key="5">
    <source>
        <dbReference type="SAM" id="MobiDB-lite"/>
    </source>
</evidence>
<feature type="transmembrane region" description="Helical" evidence="6">
    <location>
        <begin position="359"/>
        <end position="378"/>
    </location>
</feature>
<reference evidence="8" key="1">
    <citation type="submission" date="2023-05" db="EMBL/GenBank/DDBJ databases">
        <title>Nepenthes gracilis genome sequencing.</title>
        <authorList>
            <person name="Fukushima K."/>
        </authorList>
    </citation>
    <scope>NUCLEOTIDE SEQUENCE</scope>
    <source>
        <strain evidence="8">SING2019-196</strain>
    </source>
</reference>
<feature type="compositionally biased region" description="Basic residues" evidence="5">
    <location>
        <begin position="297"/>
        <end position="313"/>
    </location>
</feature>
<keyword evidence="3" id="KW-0862">Zinc</keyword>
<keyword evidence="6" id="KW-0472">Membrane</keyword>
<evidence type="ECO:0000256" key="2">
    <source>
        <dbReference type="ARBA" id="ARBA00022771"/>
    </source>
</evidence>
<evidence type="ECO:0000259" key="7">
    <source>
        <dbReference type="PROSITE" id="PS50158"/>
    </source>
</evidence>
<keyword evidence="2 4" id="KW-0863">Zinc-finger</keyword>
<dbReference type="GO" id="GO:0008270">
    <property type="term" value="F:zinc ion binding"/>
    <property type="evidence" value="ECO:0007669"/>
    <property type="project" value="UniProtKB-KW"/>
</dbReference>
<name>A0AAD3RVA4_NEPGR</name>
<proteinExistence type="predicted"/>
<feature type="compositionally biased region" description="Basic residues" evidence="5">
    <location>
        <begin position="224"/>
        <end position="235"/>
    </location>
</feature>
<comment type="caution">
    <text evidence="8">The sequence shown here is derived from an EMBL/GenBank/DDBJ whole genome shotgun (WGS) entry which is preliminary data.</text>
</comment>
<evidence type="ECO:0000313" key="9">
    <source>
        <dbReference type="Proteomes" id="UP001279734"/>
    </source>
</evidence>
<dbReference type="PANTHER" id="PTHR31437:SF1">
    <property type="entry name" value="PROTEIN SREK1IP1"/>
    <property type="match status" value="1"/>
</dbReference>
<evidence type="ECO:0000313" key="8">
    <source>
        <dbReference type="EMBL" id="GMG98261.1"/>
    </source>
</evidence>
<sequence>MGRKQNAGGPKKQKQTQNATRSLASFNSSVLGFVSLFQFPLLLLLSSVDAPYATLVRENRISGFYIQISICRQQRVGFSAIGYDPYAPNKDDSIGSSHNKNPEPEGENAYASFQGLLALARITGSNDNEARGACKKCGRVGHLTYQCRNFLSVKVDSKDKDEDAIRANVLLGLDKLKASVGKVSGKTAAESSEECSEGDDSESSDSSVDLEIERILAEREGKKTSSKSRALRKKKVSSDDEGYDSGDRKRRGRSKKRRSMKRSGINSDDEVDDRRKSNKEKRRKRDEPSDEDEERQHRRRKGRKEKRSRRSHRHSDDSEESPSQHRRKSRRTASPSESDDSGPDESRFFLERSVKKCRIVWNVVWLLLFTALLTLTNCTR</sequence>
<dbReference type="Proteomes" id="UP001279734">
    <property type="component" value="Unassembled WGS sequence"/>
</dbReference>
<protein>
    <recommendedName>
        <fullName evidence="7">CCHC-type domain-containing protein</fullName>
    </recommendedName>
</protein>
<dbReference type="PROSITE" id="PS50158">
    <property type="entry name" value="ZF_CCHC"/>
    <property type="match status" value="1"/>
</dbReference>
<dbReference type="Pfam" id="PF13917">
    <property type="entry name" value="zf-CCHC_3"/>
    <property type="match status" value="1"/>
</dbReference>
<organism evidence="8 9">
    <name type="scientific">Nepenthes gracilis</name>
    <name type="common">Slender pitcher plant</name>
    <dbReference type="NCBI Taxonomy" id="150966"/>
    <lineage>
        <taxon>Eukaryota</taxon>
        <taxon>Viridiplantae</taxon>
        <taxon>Streptophyta</taxon>
        <taxon>Embryophyta</taxon>
        <taxon>Tracheophyta</taxon>
        <taxon>Spermatophyta</taxon>
        <taxon>Magnoliopsida</taxon>
        <taxon>eudicotyledons</taxon>
        <taxon>Gunneridae</taxon>
        <taxon>Pentapetalae</taxon>
        <taxon>Caryophyllales</taxon>
        <taxon>Nepenthaceae</taxon>
        <taxon>Nepenthes</taxon>
    </lineage>
</organism>
<keyword evidence="1" id="KW-0479">Metal-binding</keyword>
<gene>
    <name evidence="8" type="ORF">Nepgr_000101</name>
</gene>
<dbReference type="PANTHER" id="PTHR31437">
    <property type="entry name" value="SREK1IP1 FAMILY MEMBER"/>
    <property type="match status" value="1"/>
</dbReference>
<evidence type="ECO:0000256" key="3">
    <source>
        <dbReference type="ARBA" id="ARBA00022833"/>
    </source>
</evidence>
<keyword evidence="6" id="KW-1133">Transmembrane helix</keyword>
<feature type="compositionally biased region" description="Basic residues" evidence="5">
    <location>
        <begin position="248"/>
        <end position="261"/>
    </location>
</feature>
<feature type="compositionally biased region" description="Basic and acidic residues" evidence="5">
    <location>
        <begin position="211"/>
        <end position="223"/>
    </location>
</feature>
<keyword evidence="9" id="KW-1185">Reference proteome</keyword>
<evidence type="ECO:0000256" key="6">
    <source>
        <dbReference type="SAM" id="Phobius"/>
    </source>
</evidence>
<evidence type="ECO:0000256" key="4">
    <source>
        <dbReference type="PROSITE-ProRule" id="PRU00047"/>
    </source>
</evidence>
<feature type="compositionally biased region" description="Acidic residues" evidence="5">
    <location>
        <begin position="191"/>
        <end position="203"/>
    </location>
</feature>
<feature type="transmembrane region" description="Helical" evidence="6">
    <location>
        <begin position="21"/>
        <end position="45"/>
    </location>
</feature>
<keyword evidence="6" id="KW-0812">Transmembrane</keyword>
<feature type="domain" description="CCHC-type" evidence="7">
    <location>
        <begin position="134"/>
        <end position="149"/>
    </location>
</feature>
<dbReference type="EMBL" id="BSYO01000001">
    <property type="protein sequence ID" value="GMG98261.1"/>
    <property type="molecule type" value="Genomic_DNA"/>
</dbReference>
<evidence type="ECO:0000256" key="1">
    <source>
        <dbReference type="ARBA" id="ARBA00022723"/>
    </source>
</evidence>
<accession>A0AAD3RVA4</accession>
<feature type="region of interest" description="Disordered" evidence="5">
    <location>
        <begin position="181"/>
        <end position="346"/>
    </location>
</feature>
<dbReference type="InterPro" id="IPR001878">
    <property type="entry name" value="Znf_CCHC"/>
</dbReference>
<dbReference type="AlphaFoldDB" id="A0AAD3RVA4"/>
<dbReference type="GO" id="GO:0003676">
    <property type="term" value="F:nucleic acid binding"/>
    <property type="evidence" value="ECO:0007669"/>
    <property type="project" value="InterPro"/>
</dbReference>